<sequence length="585" mass="62805">MMLMFSLAAVLSTASSDAFVTPYSRRIIHTTGDVTLTSSGSDDNNEPVFYDDFGDADFGGSSTSSMPSQLMSNLSSRMSDTKNLEATYDAKLARNWRRGNWGVRGFGLEKTSASGKPAIVSVVAAPTSSASVDISLPQDKALGEDRKVAVGRSDGSIFIIQLGSEYLTSFVSVSNPDEPATSQWMDAADVEDRSNNDRPKTKFGDGAIVSDDDTASQQQPQPFQVIHQFQATEKEEPIHNLVYHDTIEGIQLICTAAGESGAIKIWSLDTSQSRSHGEELVAALVDVHCSKIVSLKAMVIPSHHAAADERNVLFSASADGTVALHDLDKKGELIFSCQCIDKVKNVGQVTCADVSNPTAWDGGCDENDRDVIFLGTSSGYVVGYVAEELMTAAASSEISDEVCPVPSIQFRAHGNDSGAGEAVTAIRCGGHGTIPNTAAPTVGTSRMTSKILLTGGEDGAVKQWEILAQQSTFGVRLEHWPRMSSQRMKRRHHLFKGHHGAVTSISQQSKYDSSKFLTSGNDGSIRVWSATNGEELFTMDGFTSFVSSLACLGRDLLVTDGSGQYVCVHDFSIDDDLEAGYDLDW</sequence>
<evidence type="ECO:0000256" key="1">
    <source>
        <dbReference type="PROSITE-ProRule" id="PRU00221"/>
    </source>
</evidence>
<dbReference type="InterPro" id="IPR036322">
    <property type="entry name" value="WD40_repeat_dom_sf"/>
</dbReference>
<keyword evidence="1" id="KW-0853">WD repeat</keyword>
<evidence type="ECO:0000256" key="2">
    <source>
        <dbReference type="SAM" id="SignalP"/>
    </source>
</evidence>
<feature type="signal peptide" evidence="2">
    <location>
        <begin position="1"/>
        <end position="18"/>
    </location>
</feature>
<dbReference type="EMBL" id="JATAAI010000033">
    <property type="protein sequence ID" value="KAK1735533.1"/>
    <property type="molecule type" value="Genomic_DNA"/>
</dbReference>
<reference evidence="3" key="1">
    <citation type="submission" date="2023-06" db="EMBL/GenBank/DDBJ databases">
        <title>Survivors Of The Sea: Transcriptome response of Skeletonema marinoi to long-term dormancy.</title>
        <authorList>
            <person name="Pinder M.I.M."/>
            <person name="Kourtchenko O."/>
            <person name="Robertson E.K."/>
            <person name="Larsson T."/>
            <person name="Maumus F."/>
            <person name="Osuna-Cruz C.M."/>
            <person name="Vancaester E."/>
            <person name="Stenow R."/>
            <person name="Vandepoele K."/>
            <person name="Ploug H."/>
            <person name="Bruchert V."/>
            <person name="Godhe A."/>
            <person name="Topel M."/>
        </authorList>
    </citation>
    <scope>NUCLEOTIDE SEQUENCE</scope>
    <source>
        <strain evidence="3">R05AC</strain>
    </source>
</reference>
<accession>A0AAD8XXJ8</accession>
<feature type="chain" id="PRO_5042223864" evidence="2">
    <location>
        <begin position="19"/>
        <end position="585"/>
    </location>
</feature>
<evidence type="ECO:0000313" key="3">
    <source>
        <dbReference type="EMBL" id="KAK1735533.1"/>
    </source>
</evidence>
<dbReference type="SMART" id="SM00320">
    <property type="entry name" value="WD40"/>
    <property type="match status" value="5"/>
</dbReference>
<protein>
    <submittedName>
        <fullName evidence="3">WD40 repeat domain-containing protein</fullName>
    </submittedName>
</protein>
<dbReference type="SUPFAM" id="SSF50978">
    <property type="entry name" value="WD40 repeat-like"/>
    <property type="match status" value="1"/>
</dbReference>
<dbReference type="PANTHER" id="PTHR44156">
    <property type="entry name" value="SUPERNUMERARY LIMBS, ISOFORM B-RELATED"/>
    <property type="match status" value="1"/>
</dbReference>
<gene>
    <name evidence="3" type="ORF">QTG54_013696</name>
</gene>
<dbReference type="Pfam" id="PF00400">
    <property type="entry name" value="WD40"/>
    <property type="match status" value="1"/>
</dbReference>
<name>A0AAD8XXJ8_9STRA</name>
<dbReference type="PROSITE" id="PS50082">
    <property type="entry name" value="WD_REPEATS_2"/>
    <property type="match status" value="1"/>
</dbReference>
<dbReference type="AlphaFoldDB" id="A0AAD8XXJ8"/>
<keyword evidence="4" id="KW-1185">Reference proteome</keyword>
<feature type="repeat" description="WD" evidence="1">
    <location>
        <begin position="495"/>
        <end position="538"/>
    </location>
</feature>
<proteinExistence type="predicted"/>
<dbReference type="PROSITE" id="PS50294">
    <property type="entry name" value="WD_REPEATS_REGION"/>
    <property type="match status" value="1"/>
</dbReference>
<dbReference type="Gene3D" id="2.130.10.10">
    <property type="entry name" value="YVTN repeat-like/Quinoprotein amine dehydrogenase"/>
    <property type="match status" value="2"/>
</dbReference>
<evidence type="ECO:0000313" key="4">
    <source>
        <dbReference type="Proteomes" id="UP001224775"/>
    </source>
</evidence>
<dbReference type="Proteomes" id="UP001224775">
    <property type="component" value="Unassembled WGS sequence"/>
</dbReference>
<keyword evidence="2" id="KW-0732">Signal</keyword>
<comment type="caution">
    <text evidence="3">The sequence shown here is derived from an EMBL/GenBank/DDBJ whole genome shotgun (WGS) entry which is preliminary data.</text>
</comment>
<dbReference type="InterPro" id="IPR001680">
    <property type="entry name" value="WD40_rpt"/>
</dbReference>
<dbReference type="InterPro" id="IPR053299">
    <property type="entry name" value="ASTRA_WD_repeat"/>
</dbReference>
<organism evidence="3 4">
    <name type="scientific">Skeletonema marinoi</name>
    <dbReference type="NCBI Taxonomy" id="267567"/>
    <lineage>
        <taxon>Eukaryota</taxon>
        <taxon>Sar</taxon>
        <taxon>Stramenopiles</taxon>
        <taxon>Ochrophyta</taxon>
        <taxon>Bacillariophyta</taxon>
        <taxon>Coscinodiscophyceae</taxon>
        <taxon>Thalassiosirophycidae</taxon>
        <taxon>Thalassiosirales</taxon>
        <taxon>Skeletonemataceae</taxon>
        <taxon>Skeletonema</taxon>
        <taxon>Skeletonema marinoi-dohrnii complex</taxon>
    </lineage>
</organism>
<dbReference type="InterPro" id="IPR015943">
    <property type="entry name" value="WD40/YVTN_repeat-like_dom_sf"/>
</dbReference>